<evidence type="ECO:0000313" key="2">
    <source>
        <dbReference type="EMBL" id="WAR23423.1"/>
    </source>
</evidence>
<proteinExistence type="predicted"/>
<dbReference type="Pfam" id="PF23265">
    <property type="entry name" value="Ig-like_KY"/>
    <property type="match status" value="1"/>
</dbReference>
<reference evidence="2" key="1">
    <citation type="submission" date="2022-11" db="EMBL/GenBank/DDBJ databases">
        <title>Centuries of genome instability and evolution in soft-shell clam transmissible cancer (bioRxiv).</title>
        <authorList>
            <person name="Hart S.F.M."/>
            <person name="Yonemitsu M.A."/>
            <person name="Giersch R.M."/>
            <person name="Beal B.F."/>
            <person name="Arriagada G."/>
            <person name="Davis B.W."/>
            <person name="Ostrander E.A."/>
            <person name="Goff S.P."/>
            <person name="Metzger M.J."/>
        </authorList>
    </citation>
    <scope>NUCLEOTIDE SEQUENCE</scope>
    <source>
        <strain evidence="2">MELC-2E11</strain>
        <tissue evidence="2">Siphon/mantle</tissue>
    </source>
</reference>
<dbReference type="PANTHER" id="PTHR47020">
    <property type="entry name" value="HILLARIN"/>
    <property type="match status" value="1"/>
</dbReference>
<dbReference type="PANTHER" id="PTHR47020:SF1">
    <property type="entry name" value="HILLARIN"/>
    <property type="match status" value="1"/>
</dbReference>
<gene>
    <name evidence="2" type="ORF">MAR_037092</name>
</gene>
<accession>A0ABY7FRM4</accession>
<keyword evidence="3" id="KW-1185">Reference proteome</keyword>
<dbReference type="InterPro" id="IPR053041">
    <property type="entry name" value="Transglut-like_Superfamily_Mod"/>
</dbReference>
<dbReference type="EMBL" id="CP111024">
    <property type="protein sequence ID" value="WAR23423.1"/>
    <property type="molecule type" value="Genomic_DNA"/>
</dbReference>
<name>A0ABY7FRM4_MYAAR</name>
<evidence type="ECO:0000259" key="1">
    <source>
        <dbReference type="Pfam" id="PF23265"/>
    </source>
</evidence>
<feature type="domain" description="KY-like immunoglobulin-like" evidence="1">
    <location>
        <begin position="199"/>
        <end position="340"/>
    </location>
</feature>
<protein>
    <submittedName>
        <fullName evidence="2">HIL-like protein</fullName>
    </submittedName>
</protein>
<dbReference type="Proteomes" id="UP001164746">
    <property type="component" value="Chromosome 13"/>
</dbReference>
<organism evidence="2 3">
    <name type="scientific">Mya arenaria</name>
    <name type="common">Soft-shell clam</name>
    <dbReference type="NCBI Taxonomy" id="6604"/>
    <lineage>
        <taxon>Eukaryota</taxon>
        <taxon>Metazoa</taxon>
        <taxon>Spiralia</taxon>
        <taxon>Lophotrochozoa</taxon>
        <taxon>Mollusca</taxon>
        <taxon>Bivalvia</taxon>
        <taxon>Autobranchia</taxon>
        <taxon>Heteroconchia</taxon>
        <taxon>Euheterodonta</taxon>
        <taxon>Imparidentia</taxon>
        <taxon>Neoheterodontei</taxon>
        <taxon>Myida</taxon>
        <taxon>Myoidea</taxon>
        <taxon>Myidae</taxon>
        <taxon>Mya</taxon>
    </lineage>
</organism>
<sequence length="505" mass="57104">MSLLKRDWKFIDEHARMATEKDAKSFDSLVAYLNKPIARNPDRDIFMTRALLYWLKCNLEASKAGNHPRDTPLYVAKKMANEEAAYADSFKRFCEKAGIDCHVVEGVAKTGQYKPGDLTVDAEKMRARWNKVFLLGKFWPVNPRYILRSKRRDAEGKIVEGLFNEYWFLTDPEIFIHHCLPTNPEDQMLTVSKRIKNERQFMKLPSLTPAFHDYGLRLTSENQCMIEAIDGLCKVSFKAERNVAKNLVCGFVKADMRRVLDLKGTENKDVTAEFKDIDTALLVFCARKKNNFLFEVRCPVEMAAYNLTIEGGNVGENQKHALVKTRIICREKMEHFKPFPANPGNIGWGFGPLATRVGLKKPSKKDPKFVLNKGSIKIEFEVDADKARKREFTAAMSGEGKSALDLKECAHVTSSSGKLSVEVRAPPTAGEYVLTVLASGEPVCNYLITTLEDAEKLEDEYYDSSDGTSDVDDQIDVLESQLSDLTAKRDRLRALVQQQTGTGRK</sequence>
<evidence type="ECO:0000313" key="3">
    <source>
        <dbReference type="Proteomes" id="UP001164746"/>
    </source>
</evidence>
<dbReference type="InterPro" id="IPR056564">
    <property type="entry name" value="Ig-like_KY"/>
</dbReference>